<dbReference type="OrthoDB" id="9764804at2"/>
<dbReference type="EMBL" id="VHIQ01000003">
    <property type="protein sequence ID" value="TPV34115.1"/>
    <property type="molecule type" value="Genomic_DNA"/>
</dbReference>
<organism evidence="7 8">
    <name type="scientific">Paucihalobacter ruber</name>
    <dbReference type="NCBI Taxonomy" id="2567861"/>
    <lineage>
        <taxon>Bacteria</taxon>
        <taxon>Pseudomonadati</taxon>
        <taxon>Bacteroidota</taxon>
        <taxon>Flavobacteriia</taxon>
        <taxon>Flavobacteriales</taxon>
        <taxon>Flavobacteriaceae</taxon>
        <taxon>Paucihalobacter</taxon>
    </lineage>
</organism>
<feature type="chain" id="PRO_5021318562" evidence="4">
    <location>
        <begin position="18"/>
        <end position="421"/>
    </location>
</feature>
<dbReference type="Proteomes" id="UP000317332">
    <property type="component" value="Unassembled WGS sequence"/>
</dbReference>
<dbReference type="PANTHER" id="PTHR47199:SF2">
    <property type="entry name" value="PHOTOSYSTEM II STABILITY_ASSEMBLY FACTOR HCF136, CHLOROPLASTIC"/>
    <property type="match status" value="1"/>
</dbReference>
<dbReference type="NCBIfam" id="TIGR04183">
    <property type="entry name" value="Por_Secre_tail"/>
    <property type="match status" value="1"/>
</dbReference>
<dbReference type="Pfam" id="PF18962">
    <property type="entry name" value="Por_Secre_tail"/>
    <property type="match status" value="1"/>
</dbReference>
<evidence type="ECO:0000256" key="1">
    <source>
        <dbReference type="ARBA" id="ARBA00022531"/>
    </source>
</evidence>
<dbReference type="InterPro" id="IPR015943">
    <property type="entry name" value="WD40/YVTN_repeat-like_dom_sf"/>
</dbReference>
<dbReference type="Pfam" id="PF14870">
    <property type="entry name" value="PSII_BNR"/>
    <property type="match status" value="1"/>
</dbReference>
<comment type="caution">
    <text evidence="7">The sequence shown here is derived from an EMBL/GenBank/DDBJ whole genome shotgun (WGS) entry which is preliminary data.</text>
</comment>
<feature type="domain" description="Photosynthesis system II assembly factor Ycf48/Hcf136-like" evidence="5">
    <location>
        <begin position="32"/>
        <end position="156"/>
    </location>
</feature>
<keyword evidence="3" id="KW-0604">Photosystem II</keyword>
<evidence type="ECO:0000256" key="3">
    <source>
        <dbReference type="ARBA" id="ARBA00023276"/>
    </source>
</evidence>
<dbReference type="GO" id="GO:0015979">
    <property type="term" value="P:photosynthesis"/>
    <property type="evidence" value="ECO:0007669"/>
    <property type="project" value="UniProtKB-KW"/>
</dbReference>
<dbReference type="AlphaFoldDB" id="A0A506PLC9"/>
<keyword evidence="1" id="KW-0602">Photosynthesis</keyword>
<keyword evidence="8" id="KW-1185">Reference proteome</keyword>
<sequence length="421" mass="46077">MKLIAYTLLLFSNLCWCQNWQSTSLFNNGGGQRFDDVFFLDENTGWAANGFFAAVYKTTDGGETWQTQLTESDLGGAFYFRNIEFLDDQNGFLGTLNNLLLKTTDGGNTWLPVDNITPNPNAVCGLSALNAQTIFGCGAFFQPAFIIKSIDAGQTWTYTNMSDLATALVEIKFIDETTGYAGGQNAGGACLLKTTDGGNTWIEVYNSGIPGEYVWKIQILDNPNVVFGAVSSVAPHLGKLIKSFDAGNSWQSFDAPETNIQALGFISETKGWMGGHTTGFYETNDGGQTWTNTGIGNNLNRIIVLNTGLAYGCGTSVYKYSDTSLSIVDDEIKGKNVLDVTLKDNPVKSSLEFSVTFDSADNLVIEIYDLSGKFIQQLSRDIVNSKQIKSYSFNVDHLASGSYFLNFHSNTGRQSFKFIKQ</sequence>
<name>A0A506PLC9_9FLAO</name>
<dbReference type="RefSeq" id="WP_140990012.1">
    <property type="nucleotide sequence ID" value="NZ_VHIQ01000003.1"/>
</dbReference>
<evidence type="ECO:0000256" key="2">
    <source>
        <dbReference type="ARBA" id="ARBA00022729"/>
    </source>
</evidence>
<evidence type="ECO:0000313" key="7">
    <source>
        <dbReference type="EMBL" id="TPV34115.1"/>
    </source>
</evidence>
<reference evidence="7 8" key="1">
    <citation type="submission" date="2019-06" db="EMBL/GenBank/DDBJ databases">
        <title>Flavobacteriaceae Paucihalobacterium erythroidium CWB-1, complete genome.</title>
        <authorList>
            <person name="Wu S."/>
        </authorList>
    </citation>
    <scope>NUCLEOTIDE SEQUENCE [LARGE SCALE GENOMIC DNA]</scope>
    <source>
        <strain evidence="7 8">CWB-1</strain>
    </source>
</reference>
<dbReference type="SUPFAM" id="SSF110296">
    <property type="entry name" value="Oligoxyloglucan reducing end-specific cellobiohydrolase"/>
    <property type="match status" value="2"/>
</dbReference>
<protein>
    <submittedName>
        <fullName evidence="7">T9SS type A sorting domain-containing protein</fullName>
    </submittedName>
</protein>
<evidence type="ECO:0000313" key="8">
    <source>
        <dbReference type="Proteomes" id="UP000317332"/>
    </source>
</evidence>
<proteinExistence type="predicted"/>
<feature type="signal peptide" evidence="4">
    <location>
        <begin position="1"/>
        <end position="17"/>
    </location>
</feature>
<dbReference type="Gene3D" id="2.130.10.10">
    <property type="entry name" value="YVTN repeat-like/Quinoprotein amine dehydrogenase"/>
    <property type="match status" value="2"/>
</dbReference>
<feature type="domain" description="Secretion system C-terminal sorting" evidence="6">
    <location>
        <begin position="345"/>
        <end position="419"/>
    </location>
</feature>
<keyword evidence="2 4" id="KW-0732">Signal</keyword>
<evidence type="ECO:0000259" key="6">
    <source>
        <dbReference type="Pfam" id="PF18962"/>
    </source>
</evidence>
<evidence type="ECO:0000259" key="5">
    <source>
        <dbReference type="Pfam" id="PF14870"/>
    </source>
</evidence>
<evidence type="ECO:0000256" key="4">
    <source>
        <dbReference type="SAM" id="SignalP"/>
    </source>
</evidence>
<dbReference type="InterPro" id="IPR026444">
    <property type="entry name" value="Secre_tail"/>
</dbReference>
<gene>
    <name evidence="7" type="ORF">FJ651_08135</name>
</gene>
<dbReference type="PANTHER" id="PTHR47199">
    <property type="entry name" value="PHOTOSYSTEM II STABILITY/ASSEMBLY FACTOR HCF136, CHLOROPLASTIC"/>
    <property type="match status" value="1"/>
</dbReference>
<dbReference type="InterPro" id="IPR028203">
    <property type="entry name" value="PSII_CF48-like_dom"/>
</dbReference>
<dbReference type="GO" id="GO:0009523">
    <property type="term" value="C:photosystem II"/>
    <property type="evidence" value="ECO:0007669"/>
    <property type="project" value="UniProtKB-KW"/>
</dbReference>
<accession>A0A506PLC9</accession>